<evidence type="ECO:0000313" key="2">
    <source>
        <dbReference type="Proteomes" id="UP000239665"/>
    </source>
</evidence>
<sequence>MAMLDISCASSTLERIHHNGKYLRSEVVRACLMLFKQ</sequence>
<geneLocation type="plasmid" evidence="2">
    <name>pp5</name>
</geneLocation>
<reference evidence="1 2" key="1">
    <citation type="submission" date="2017-11" db="EMBL/GenBank/DDBJ databases">
        <authorList>
            <person name="Blom J."/>
        </authorList>
    </citation>
    <scope>NUCLEOTIDE SEQUENCE [LARGE SCALE GENOMIC DNA]</scope>
    <source>
        <strain evidence="1 2">CFBP3846</strain>
        <plasmid evidence="2">pp5</plasmid>
    </source>
</reference>
<dbReference type="EMBL" id="LT963407">
    <property type="protein sequence ID" value="SOS30970.1"/>
    <property type="molecule type" value="Genomic_DNA"/>
</dbReference>
<organism evidence="1 2">
    <name type="scientific">Pseudomonas syringae pv. avii</name>
    <dbReference type="NCBI Taxonomy" id="663959"/>
    <lineage>
        <taxon>Bacteria</taxon>
        <taxon>Pseudomonadati</taxon>
        <taxon>Pseudomonadota</taxon>
        <taxon>Gammaproteobacteria</taxon>
        <taxon>Pseudomonadales</taxon>
        <taxon>Pseudomonadaceae</taxon>
        <taxon>Pseudomonas</taxon>
        <taxon>Pseudomonas syringae</taxon>
    </lineage>
</organism>
<name>A0ABY1UG58_PSESX</name>
<accession>A0ABY1UG58</accession>
<keyword evidence="1" id="KW-0614">Plasmid</keyword>
<protein>
    <submittedName>
        <fullName evidence="1">Uncharacterized protein</fullName>
    </submittedName>
</protein>
<keyword evidence="2" id="KW-1185">Reference proteome</keyword>
<proteinExistence type="predicted"/>
<evidence type="ECO:0000313" key="1">
    <source>
        <dbReference type="EMBL" id="SOS30970.1"/>
    </source>
</evidence>
<gene>
    <name evidence="1" type="ORF">CFBP3846_P500027</name>
</gene>
<dbReference type="Proteomes" id="UP000239665">
    <property type="component" value="Plasmid PP5"/>
</dbReference>